<dbReference type="AlphaFoldDB" id="A0A401IJM6"/>
<feature type="transmembrane region" description="Helical" evidence="1">
    <location>
        <begin position="9"/>
        <end position="28"/>
    </location>
</feature>
<dbReference type="Pfam" id="PF14258">
    <property type="entry name" value="DUF4350"/>
    <property type="match status" value="1"/>
</dbReference>
<evidence type="ECO:0000256" key="1">
    <source>
        <dbReference type="SAM" id="Phobius"/>
    </source>
</evidence>
<name>A0A401IJM6_APHSA</name>
<comment type="caution">
    <text evidence="3">The sequence shown here is derived from an EMBL/GenBank/DDBJ whole genome shotgun (WGS) entry which is preliminary data.</text>
</comment>
<evidence type="ECO:0000259" key="2">
    <source>
        <dbReference type="Pfam" id="PF14258"/>
    </source>
</evidence>
<organism evidence="3 4">
    <name type="scientific">Aphanothece sacrum FPU1</name>
    <dbReference type="NCBI Taxonomy" id="1920663"/>
    <lineage>
        <taxon>Bacteria</taxon>
        <taxon>Bacillati</taxon>
        <taxon>Cyanobacteriota</taxon>
        <taxon>Cyanophyceae</taxon>
        <taxon>Oscillatoriophycideae</taxon>
        <taxon>Chroococcales</taxon>
        <taxon>Aphanothecaceae</taxon>
        <taxon>Aphanothece</taxon>
    </lineage>
</organism>
<feature type="transmembrane region" description="Helical" evidence="1">
    <location>
        <begin position="230"/>
        <end position="247"/>
    </location>
</feature>
<dbReference type="EMBL" id="BDQK01000013">
    <property type="protein sequence ID" value="GBF81515.1"/>
    <property type="molecule type" value="Genomic_DNA"/>
</dbReference>
<dbReference type="InterPro" id="IPR025646">
    <property type="entry name" value="DUF4350"/>
</dbReference>
<proteinExistence type="predicted"/>
<evidence type="ECO:0000313" key="3">
    <source>
        <dbReference type="EMBL" id="GBF81515.1"/>
    </source>
</evidence>
<dbReference type="OrthoDB" id="478871at2"/>
<protein>
    <submittedName>
        <fullName evidence="3">3-oxoacyl-ACP synthase</fullName>
    </submittedName>
</protein>
<evidence type="ECO:0000313" key="4">
    <source>
        <dbReference type="Proteomes" id="UP000287247"/>
    </source>
</evidence>
<dbReference type="Proteomes" id="UP000287247">
    <property type="component" value="Unassembled WGS sequence"/>
</dbReference>
<keyword evidence="1" id="KW-1133">Transmembrane helix</keyword>
<dbReference type="RefSeq" id="WP_125061134.1">
    <property type="nucleotide sequence ID" value="NZ_BDQK01000013.1"/>
</dbReference>
<accession>A0A401IJM6</accession>
<feature type="domain" description="DUF4350" evidence="2">
    <location>
        <begin position="39"/>
        <end position="191"/>
    </location>
</feature>
<keyword evidence="1" id="KW-0472">Membrane</keyword>
<sequence>MKTNNNRKIWLFGLFFIIILIIITIFVAPNNNKLNRGSTYNRNPDGYGAWYAYMEKKGTPIKRWQKPLEILSNKESITLLQIYPNNLPSALINKQKDWLKKGNKLIILGVKKSVTEANFTTLHDYKLGQIKIETKRRNKEENDTILGDKFGAIIWQEKIGKGQIIASVTPDLAANAYQDNPGNYEFLAKLVTETGNPIYVDEYLHGYKDKEVIEKEVGGNIFSYFAKTPILPIFIQVLVIIIVLIWDKNNRFGQIIKLVKPSINNSSIYIKALAGVLEKAESSDFVISTINLEEQKQLQKLLGLNDKSLNSERLIEAWGQQTGQPIKELKSIVKVAEKKSKINDASLKKWLEKWQEIREKINN</sequence>
<gene>
    <name evidence="3" type="ORF">AsFPU1_2929</name>
</gene>
<keyword evidence="1" id="KW-0812">Transmembrane</keyword>
<keyword evidence="4" id="KW-1185">Reference proteome</keyword>
<reference evidence="4" key="1">
    <citation type="submission" date="2017-05" db="EMBL/GenBank/DDBJ databases">
        <title>Physiological properties and genetic analysis related to exopolysaccharide production of fresh-water unicellular cyanobacterium Aphanothece sacrum, Suizenji Nori, that has been cultured as a food source in Japan.</title>
        <authorList>
            <person name="Kanesaki Y."/>
            <person name="Yoshikawa S."/>
            <person name="Ohki K."/>
        </authorList>
    </citation>
    <scope>NUCLEOTIDE SEQUENCE [LARGE SCALE GENOMIC DNA]</scope>
    <source>
        <strain evidence="4">FPU1</strain>
    </source>
</reference>